<organism evidence="14 15">
    <name type="scientific">Litoribrevibacter albus</name>
    <dbReference type="NCBI Taxonomy" id="1473156"/>
    <lineage>
        <taxon>Bacteria</taxon>
        <taxon>Pseudomonadati</taxon>
        <taxon>Pseudomonadota</taxon>
        <taxon>Gammaproteobacteria</taxon>
        <taxon>Oceanospirillales</taxon>
        <taxon>Oceanospirillaceae</taxon>
        <taxon>Litoribrevibacter</taxon>
    </lineage>
</organism>
<keyword evidence="11" id="KW-0732">Signal</keyword>
<dbReference type="PROSITE" id="PS52016">
    <property type="entry name" value="TONB_DEPENDENT_REC_3"/>
    <property type="match status" value="1"/>
</dbReference>
<dbReference type="AlphaFoldDB" id="A0AA37SEE9"/>
<keyword evidence="4 9" id="KW-1134">Transmembrane beta strand</keyword>
<evidence type="ECO:0000256" key="3">
    <source>
        <dbReference type="ARBA" id="ARBA00022448"/>
    </source>
</evidence>
<keyword evidence="7 9" id="KW-0472">Membrane</keyword>
<dbReference type="RefSeq" id="WP_284383007.1">
    <property type="nucleotide sequence ID" value="NZ_BSNM01000016.1"/>
</dbReference>
<dbReference type="InterPro" id="IPR039426">
    <property type="entry name" value="TonB-dep_rcpt-like"/>
</dbReference>
<protein>
    <submittedName>
        <fullName evidence="14">TonB-dependent heme/hemoglobin receptor family protein</fullName>
    </submittedName>
</protein>
<comment type="similarity">
    <text evidence="2 9 10">Belongs to the TonB-dependent receptor family.</text>
</comment>
<dbReference type="Proteomes" id="UP001161389">
    <property type="component" value="Unassembled WGS sequence"/>
</dbReference>
<dbReference type="InterPro" id="IPR000531">
    <property type="entry name" value="Beta-barrel_TonB"/>
</dbReference>
<accession>A0AA37SEE9</accession>
<keyword evidence="8 9" id="KW-0998">Cell outer membrane</keyword>
<dbReference type="GO" id="GO:0015344">
    <property type="term" value="F:siderophore uptake transmembrane transporter activity"/>
    <property type="evidence" value="ECO:0007669"/>
    <property type="project" value="TreeGrafter"/>
</dbReference>
<evidence type="ECO:0000256" key="11">
    <source>
        <dbReference type="SAM" id="SignalP"/>
    </source>
</evidence>
<evidence type="ECO:0000256" key="5">
    <source>
        <dbReference type="ARBA" id="ARBA00022692"/>
    </source>
</evidence>
<dbReference type="GO" id="GO:0044718">
    <property type="term" value="P:siderophore transmembrane transport"/>
    <property type="evidence" value="ECO:0007669"/>
    <property type="project" value="TreeGrafter"/>
</dbReference>
<feature type="domain" description="TonB-dependent receptor plug" evidence="13">
    <location>
        <begin position="57"/>
        <end position="154"/>
    </location>
</feature>
<keyword evidence="5 9" id="KW-0812">Transmembrane</keyword>
<dbReference type="SUPFAM" id="SSF56935">
    <property type="entry name" value="Porins"/>
    <property type="match status" value="1"/>
</dbReference>
<evidence type="ECO:0000256" key="2">
    <source>
        <dbReference type="ARBA" id="ARBA00009810"/>
    </source>
</evidence>
<feature type="chain" id="PRO_5041225523" evidence="11">
    <location>
        <begin position="29"/>
        <end position="671"/>
    </location>
</feature>
<dbReference type="GO" id="GO:0009279">
    <property type="term" value="C:cell outer membrane"/>
    <property type="evidence" value="ECO:0007669"/>
    <property type="project" value="UniProtKB-SubCell"/>
</dbReference>
<dbReference type="Gene3D" id="2.170.130.10">
    <property type="entry name" value="TonB-dependent receptor, plug domain"/>
    <property type="match status" value="1"/>
</dbReference>
<evidence type="ECO:0000256" key="4">
    <source>
        <dbReference type="ARBA" id="ARBA00022452"/>
    </source>
</evidence>
<evidence type="ECO:0000313" key="15">
    <source>
        <dbReference type="Proteomes" id="UP001161389"/>
    </source>
</evidence>
<dbReference type="InterPro" id="IPR012910">
    <property type="entry name" value="Plug_dom"/>
</dbReference>
<evidence type="ECO:0000259" key="13">
    <source>
        <dbReference type="Pfam" id="PF07715"/>
    </source>
</evidence>
<keyword evidence="3 9" id="KW-0813">Transport</keyword>
<evidence type="ECO:0000256" key="7">
    <source>
        <dbReference type="ARBA" id="ARBA00023136"/>
    </source>
</evidence>
<dbReference type="EMBL" id="BSNM01000016">
    <property type="protein sequence ID" value="GLQ32852.1"/>
    <property type="molecule type" value="Genomic_DNA"/>
</dbReference>
<keyword evidence="15" id="KW-1185">Reference proteome</keyword>
<proteinExistence type="inferred from homology"/>
<dbReference type="Pfam" id="PF00593">
    <property type="entry name" value="TonB_dep_Rec_b-barrel"/>
    <property type="match status" value="1"/>
</dbReference>
<evidence type="ECO:0000313" key="14">
    <source>
        <dbReference type="EMBL" id="GLQ32852.1"/>
    </source>
</evidence>
<comment type="caution">
    <text evidence="14">The sequence shown here is derived from an EMBL/GenBank/DDBJ whole genome shotgun (WGS) entry which is preliminary data.</text>
</comment>
<feature type="domain" description="TonB-dependent receptor-like beta-barrel" evidence="12">
    <location>
        <begin position="278"/>
        <end position="630"/>
    </location>
</feature>
<evidence type="ECO:0000256" key="10">
    <source>
        <dbReference type="RuleBase" id="RU003357"/>
    </source>
</evidence>
<evidence type="ECO:0000256" key="8">
    <source>
        <dbReference type="ARBA" id="ARBA00023237"/>
    </source>
</evidence>
<dbReference type="Gene3D" id="2.40.170.20">
    <property type="entry name" value="TonB-dependent receptor, beta-barrel domain"/>
    <property type="match status" value="1"/>
</dbReference>
<evidence type="ECO:0000256" key="9">
    <source>
        <dbReference type="PROSITE-ProRule" id="PRU01360"/>
    </source>
</evidence>
<evidence type="ECO:0000259" key="12">
    <source>
        <dbReference type="Pfam" id="PF00593"/>
    </source>
</evidence>
<dbReference type="PANTHER" id="PTHR30069">
    <property type="entry name" value="TONB-DEPENDENT OUTER MEMBRANE RECEPTOR"/>
    <property type="match status" value="1"/>
</dbReference>
<dbReference type="InterPro" id="IPR036942">
    <property type="entry name" value="Beta-barrel_TonB_sf"/>
</dbReference>
<comment type="subcellular location">
    <subcellularLocation>
        <location evidence="1 9">Cell outer membrane</location>
        <topology evidence="1 9">Multi-pass membrane protein</topology>
    </subcellularLocation>
</comment>
<gene>
    <name evidence="14" type="ORF">GCM10007876_33310</name>
</gene>
<keyword evidence="6 10" id="KW-0798">TonB box</keyword>
<keyword evidence="14" id="KW-0675">Receptor</keyword>
<dbReference type="InterPro" id="IPR037066">
    <property type="entry name" value="Plug_dom_sf"/>
</dbReference>
<name>A0AA37SEE9_9GAMM</name>
<dbReference type="Pfam" id="PF07715">
    <property type="entry name" value="Plug"/>
    <property type="match status" value="1"/>
</dbReference>
<evidence type="ECO:0000256" key="1">
    <source>
        <dbReference type="ARBA" id="ARBA00004571"/>
    </source>
</evidence>
<evidence type="ECO:0000256" key="6">
    <source>
        <dbReference type="ARBA" id="ARBA00023077"/>
    </source>
</evidence>
<reference evidence="14" key="2">
    <citation type="submission" date="2023-01" db="EMBL/GenBank/DDBJ databases">
        <title>Draft genome sequence of Litoribrevibacter albus strain NBRC 110071.</title>
        <authorList>
            <person name="Sun Q."/>
            <person name="Mori K."/>
        </authorList>
    </citation>
    <scope>NUCLEOTIDE SEQUENCE</scope>
    <source>
        <strain evidence="14">NBRC 110071</strain>
    </source>
</reference>
<dbReference type="PANTHER" id="PTHR30069:SF41">
    <property type="entry name" value="HEME_HEMOPEXIN UTILIZATION PROTEIN C"/>
    <property type="match status" value="1"/>
</dbReference>
<feature type="signal peptide" evidence="11">
    <location>
        <begin position="1"/>
        <end position="28"/>
    </location>
</feature>
<reference evidence="14" key="1">
    <citation type="journal article" date="2014" name="Int. J. Syst. Evol. Microbiol.">
        <title>Complete genome sequence of Corynebacterium casei LMG S-19264T (=DSM 44701T), isolated from a smear-ripened cheese.</title>
        <authorList>
            <consortium name="US DOE Joint Genome Institute (JGI-PGF)"/>
            <person name="Walter F."/>
            <person name="Albersmeier A."/>
            <person name="Kalinowski J."/>
            <person name="Ruckert C."/>
        </authorList>
    </citation>
    <scope>NUCLEOTIDE SEQUENCE</scope>
    <source>
        <strain evidence="14">NBRC 110071</strain>
    </source>
</reference>
<sequence length="671" mass="73428">MFQRVQTTTKNKLSLLAVSVAAAMAHQAAVASEAESQQDDHKTVMIEVKGQATGGIDSLITAEDLEKTTASNLGEIFQLDPQINAGGSVGMGQKLYLRNIGEDALNISVDGAEQAGSAFHHSGRVAVEPDLLKQVEVEAGAGNASAGFGALGGAVRFVTKDPSDLLRDGETAGALVKGTYYSNTEGFKTTVSVFGRDETDTMSILASFVRAEHENAEDGNGDEIKGSESGQRLGYVKLVTNLSDAQKLSVSYEKLKEDGDILYKPDLIASARNVPEPTQGWRDTAILNYQYNPSSDDMVDLSVNLYNTANEQEREFRGTSYDGAVETYGATVQNISRIRNIKMIYGLNYRDDKSYLNDVDFANPHFEENGRVRGLFLQNVVEVTHDLTVSAGVRYDDYELEDVNDQDFNDNKFSPNISANYDVTDYLSFSLGYAEAFRGPEVKDSFKLSSSSNAADLDAEESKNIELGMDFSMGSFGLAAGVYKHEIHNPIGGVFPWSRVSENLEDDIETIGYYVKADYVWDRLTAMISYHSADTEADDVTTTRYIHGSTAASKGDTLVTDVSYEVNHDLMLGWTAEYVKGIHDIDIELDDDAGEPLKPSKPGYGVHDLYARWLPTSDEDFSLTFTVKNLFDKQYLDHTSVENLTSGTGYESIVGSPEAGRDIRVTAALRI</sequence>